<keyword evidence="3 6" id="KW-0812">Transmembrane</keyword>
<feature type="transmembrane region" description="Helical" evidence="6">
    <location>
        <begin position="294"/>
        <end position="316"/>
    </location>
</feature>
<comment type="subcellular location">
    <subcellularLocation>
        <location evidence="1">Cell membrane</location>
        <topology evidence="1">Multi-pass membrane protein</topology>
    </subcellularLocation>
</comment>
<comment type="caution">
    <text evidence="8">The sequence shown here is derived from an EMBL/GenBank/DDBJ whole genome shotgun (WGS) entry which is preliminary data.</text>
</comment>
<dbReference type="Pfam" id="PF00482">
    <property type="entry name" value="T2SSF"/>
    <property type="match status" value="1"/>
</dbReference>
<keyword evidence="4 6" id="KW-1133">Transmembrane helix</keyword>
<dbReference type="EMBL" id="BPQR01000007">
    <property type="protein sequence ID" value="GJE05114.1"/>
    <property type="molecule type" value="Genomic_DNA"/>
</dbReference>
<feature type="transmembrane region" description="Helical" evidence="6">
    <location>
        <begin position="114"/>
        <end position="138"/>
    </location>
</feature>
<evidence type="ECO:0000313" key="9">
    <source>
        <dbReference type="Proteomes" id="UP001055102"/>
    </source>
</evidence>
<keyword evidence="9" id="KW-1185">Reference proteome</keyword>
<evidence type="ECO:0000256" key="3">
    <source>
        <dbReference type="ARBA" id="ARBA00022692"/>
    </source>
</evidence>
<reference evidence="8" key="2">
    <citation type="submission" date="2021-08" db="EMBL/GenBank/DDBJ databases">
        <authorList>
            <person name="Tani A."/>
            <person name="Ola A."/>
            <person name="Ogura Y."/>
            <person name="Katsura K."/>
            <person name="Hayashi T."/>
        </authorList>
    </citation>
    <scope>NUCLEOTIDE SEQUENCE</scope>
    <source>
        <strain evidence="8">LMG 23639</strain>
    </source>
</reference>
<keyword evidence="5 6" id="KW-0472">Membrane</keyword>
<evidence type="ECO:0000256" key="5">
    <source>
        <dbReference type="ARBA" id="ARBA00023136"/>
    </source>
</evidence>
<dbReference type="PANTHER" id="PTHR35007">
    <property type="entry name" value="INTEGRAL MEMBRANE PROTEIN-RELATED"/>
    <property type="match status" value="1"/>
</dbReference>
<dbReference type="Proteomes" id="UP001055102">
    <property type="component" value="Unassembled WGS sequence"/>
</dbReference>
<feature type="transmembrane region" description="Helical" evidence="6">
    <location>
        <begin position="144"/>
        <end position="164"/>
    </location>
</feature>
<gene>
    <name evidence="8" type="ORF">AOPFMNJM_0411</name>
</gene>
<feature type="domain" description="Type II secretion system protein GspF" evidence="7">
    <location>
        <begin position="186"/>
        <end position="311"/>
    </location>
</feature>
<sequence length="322" mass="35958">MIQDISQKLLDPRFVATILAGVAAAATVFALVQPLLEPDRLAKRMKLVSDEREAIRRRERERLATKVTLRTEPKAYMRRVVEQFDLNRWLGTDTAKRKLLMAGYRGAGAETAFLFFRMVTPIAAFLGAVVYLFVLEVLDQPTEVRAGLCILAAFLGIKAPELFLMNKAKKRQAEVRRAWPDALDLSLICVESGMSVEGAFKRVSLEITMQSIVLAEELALMTAELSFLPDRRLAYENLSNRIGIEPVKACSTALIQAERYGTPIGAALRVLAQESRDHRMTEAEKKAAALPPKLTVPMILFFLPVLFVVILTPAIIQVMRSM</sequence>
<evidence type="ECO:0000256" key="1">
    <source>
        <dbReference type="ARBA" id="ARBA00004651"/>
    </source>
</evidence>
<dbReference type="InterPro" id="IPR018076">
    <property type="entry name" value="T2SS_GspF_dom"/>
</dbReference>
<keyword evidence="2" id="KW-1003">Cell membrane</keyword>
<protein>
    <recommendedName>
        <fullName evidence="7">Type II secretion system protein GspF domain-containing protein</fullName>
    </recommendedName>
</protein>
<evidence type="ECO:0000259" key="7">
    <source>
        <dbReference type="Pfam" id="PF00482"/>
    </source>
</evidence>
<dbReference type="RefSeq" id="WP_238273840.1">
    <property type="nucleotide sequence ID" value="NZ_BPQR01000007.1"/>
</dbReference>
<dbReference type="PANTHER" id="PTHR35007:SF2">
    <property type="entry name" value="PILUS ASSEMBLE PROTEIN"/>
    <property type="match status" value="1"/>
</dbReference>
<proteinExistence type="predicted"/>
<evidence type="ECO:0000313" key="8">
    <source>
        <dbReference type="EMBL" id="GJE05114.1"/>
    </source>
</evidence>
<accession>A0ABQ4SPH0</accession>
<evidence type="ECO:0000256" key="4">
    <source>
        <dbReference type="ARBA" id="ARBA00022989"/>
    </source>
</evidence>
<reference evidence="8" key="1">
    <citation type="journal article" date="2021" name="Front. Microbiol.">
        <title>Comprehensive Comparative Genomics and Phenotyping of Methylobacterium Species.</title>
        <authorList>
            <person name="Alessa O."/>
            <person name="Ogura Y."/>
            <person name="Fujitani Y."/>
            <person name="Takami H."/>
            <person name="Hayashi T."/>
            <person name="Sahin N."/>
            <person name="Tani A."/>
        </authorList>
    </citation>
    <scope>NUCLEOTIDE SEQUENCE</scope>
    <source>
        <strain evidence="8">LMG 23639</strain>
    </source>
</reference>
<evidence type="ECO:0000256" key="2">
    <source>
        <dbReference type="ARBA" id="ARBA00022475"/>
    </source>
</evidence>
<organism evidence="8 9">
    <name type="scientific">Methylobacterium jeotgali</name>
    <dbReference type="NCBI Taxonomy" id="381630"/>
    <lineage>
        <taxon>Bacteria</taxon>
        <taxon>Pseudomonadati</taxon>
        <taxon>Pseudomonadota</taxon>
        <taxon>Alphaproteobacteria</taxon>
        <taxon>Hyphomicrobiales</taxon>
        <taxon>Methylobacteriaceae</taxon>
        <taxon>Methylobacterium</taxon>
    </lineage>
</organism>
<evidence type="ECO:0000256" key="6">
    <source>
        <dbReference type="SAM" id="Phobius"/>
    </source>
</evidence>
<feature type="transmembrane region" description="Helical" evidence="6">
    <location>
        <begin position="14"/>
        <end position="36"/>
    </location>
</feature>
<name>A0ABQ4SPH0_9HYPH</name>